<feature type="chain" id="PRO_5047021473" description="Peptidase A2 domain-containing protein" evidence="1">
    <location>
        <begin position="30"/>
        <end position="360"/>
    </location>
</feature>
<dbReference type="Pfam" id="PF13975">
    <property type="entry name" value="gag-asp_proteas"/>
    <property type="match status" value="1"/>
</dbReference>
<evidence type="ECO:0008006" key="4">
    <source>
        <dbReference type="Google" id="ProtNLM"/>
    </source>
</evidence>
<accession>A0ABT9XH21</accession>
<reference evidence="2 3" key="1">
    <citation type="submission" date="2023-07" db="EMBL/GenBank/DDBJ databases">
        <title>Genomic Encyclopedia of Type Strains, Phase IV (KMG-IV): sequencing the most valuable type-strain genomes for metagenomic binning, comparative biology and taxonomic classification.</title>
        <authorList>
            <person name="Goeker M."/>
        </authorList>
    </citation>
    <scope>NUCLEOTIDE SEQUENCE [LARGE SCALE GENOMIC DNA]</scope>
    <source>
        <strain evidence="2 3">DSM 4006</strain>
    </source>
</reference>
<comment type="caution">
    <text evidence="2">The sequence shown here is derived from an EMBL/GenBank/DDBJ whole genome shotgun (WGS) entry which is preliminary data.</text>
</comment>
<proteinExistence type="predicted"/>
<gene>
    <name evidence="2" type="ORF">J2S03_000924</name>
</gene>
<evidence type="ECO:0000313" key="3">
    <source>
        <dbReference type="Proteomes" id="UP001232973"/>
    </source>
</evidence>
<protein>
    <recommendedName>
        <fullName evidence="4">Peptidase A2 domain-containing protein</fullName>
    </recommendedName>
</protein>
<evidence type="ECO:0000313" key="2">
    <source>
        <dbReference type="EMBL" id="MDQ0189108.1"/>
    </source>
</evidence>
<dbReference type="InterPro" id="IPR021109">
    <property type="entry name" value="Peptidase_aspartic_dom_sf"/>
</dbReference>
<sequence>MKLSSKFAVMTASLALSSVLFSVSQTASAAAVHPANGTVRAEINGRSIQAIAVGDTTYVSWGALSAFHTPYEYLGNGEFAVTGGTIQGVVYKGVTYLPWNRLAPHVKATKLKGGGFNFTSIPVPHDYQIVVLGQNGTVGSPDPIEVLVADEEESVPNQKIQISLDGNSSASGYGSQKSFSVTTDANGTWTGGINDTTPETVHLTVTWKTPGGKVVSQETDIAFTASTSTPTVTPSDDTVVATTPLTVSDDALFFNAVSDDGQNIMFQLDTGAYEPLIPKQLADELQLKNLGSDEVEGIGGEDEAYDSEISLSIGGHEFDNIPCLVDASYSGPPLFGYRFFADFGYDLLISQKHDSITILQ</sequence>
<dbReference type="EMBL" id="JAUSTP010000004">
    <property type="protein sequence ID" value="MDQ0189108.1"/>
    <property type="molecule type" value="Genomic_DNA"/>
</dbReference>
<keyword evidence="3" id="KW-1185">Reference proteome</keyword>
<evidence type="ECO:0000256" key="1">
    <source>
        <dbReference type="SAM" id="SignalP"/>
    </source>
</evidence>
<keyword evidence="1" id="KW-0732">Signal</keyword>
<dbReference type="Proteomes" id="UP001232973">
    <property type="component" value="Unassembled WGS sequence"/>
</dbReference>
<organism evidence="2 3">
    <name type="scientific">Alicyclobacillus cycloheptanicus</name>
    <dbReference type="NCBI Taxonomy" id="1457"/>
    <lineage>
        <taxon>Bacteria</taxon>
        <taxon>Bacillati</taxon>
        <taxon>Bacillota</taxon>
        <taxon>Bacilli</taxon>
        <taxon>Bacillales</taxon>
        <taxon>Alicyclobacillaceae</taxon>
        <taxon>Alicyclobacillus</taxon>
    </lineage>
</organism>
<dbReference type="Gene3D" id="2.40.70.10">
    <property type="entry name" value="Acid Proteases"/>
    <property type="match status" value="1"/>
</dbReference>
<name>A0ABT9XH21_9BACL</name>
<feature type="signal peptide" evidence="1">
    <location>
        <begin position="1"/>
        <end position="29"/>
    </location>
</feature>
<dbReference type="RefSeq" id="WP_274454901.1">
    <property type="nucleotide sequence ID" value="NZ_CP067097.1"/>
</dbReference>